<protein>
    <recommendedName>
        <fullName evidence="1">Reverse transcriptase zinc-binding domain-containing protein</fullName>
    </recommendedName>
</protein>
<evidence type="ECO:0000313" key="3">
    <source>
        <dbReference type="Proteomes" id="UP000823674"/>
    </source>
</evidence>
<keyword evidence="3" id="KW-1185">Reference proteome</keyword>
<name>A0ABQ7M0H0_BRACM</name>
<gene>
    <name evidence="2" type="primary">A06p004560.1_BraROA</name>
    <name evidence="2" type="ORF">IGI04_021431</name>
</gene>
<dbReference type="Pfam" id="PF13966">
    <property type="entry name" value="zf-RVT"/>
    <property type="match status" value="1"/>
</dbReference>
<dbReference type="Proteomes" id="UP000823674">
    <property type="component" value="Chromosome A06"/>
</dbReference>
<evidence type="ECO:0000313" key="2">
    <source>
        <dbReference type="EMBL" id="KAG5391468.1"/>
    </source>
</evidence>
<dbReference type="EMBL" id="JADBGQ010000006">
    <property type="protein sequence ID" value="KAG5391468.1"/>
    <property type="molecule type" value="Genomic_DNA"/>
</dbReference>
<proteinExistence type="predicted"/>
<accession>A0ABQ7M0H0</accession>
<reference evidence="2 3" key="1">
    <citation type="submission" date="2021-03" db="EMBL/GenBank/DDBJ databases">
        <authorList>
            <person name="King G.J."/>
            <person name="Bancroft I."/>
            <person name="Baten A."/>
            <person name="Bloomfield J."/>
            <person name="Borpatragohain P."/>
            <person name="He Z."/>
            <person name="Irish N."/>
            <person name="Irwin J."/>
            <person name="Liu K."/>
            <person name="Mauleon R.P."/>
            <person name="Moore J."/>
            <person name="Morris R."/>
            <person name="Ostergaard L."/>
            <person name="Wang B."/>
            <person name="Wells R."/>
        </authorList>
    </citation>
    <scope>NUCLEOTIDE SEQUENCE [LARGE SCALE GENOMIC DNA]</scope>
    <source>
        <strain evidence="2">R-o-18</strain>
        <tissue evidence="2">Leaf</tissue>
    </source>
</reference>
<comment type="caution">
    <text evidence="2">The sequence shown here is derived from an EMBL/GenBank/DDBJ whole genome shotgun (WGS) entry which is preliminary data.</text>
</comment>
<sequence length="86" mass="9849">MTFASPQPNQLHPLQKQLCDCLLKLKIPLTIKTLYVEGTLDALAVRARLSLRGIVTDTYCPMYGSSQETIFHILFHCRVARDMWAR</sequence>
<organism evidence="2 3">
    <name type="scientific">Brassica rapa subsp. trilocularis</name>
    <dbReference type="NCBI Taxonomy" id="1813537"/>
    <lineage>
        <taxon>Eukaryota</taxon>
        <taxon>Viridiplantae</taxon>
        <taxon>Streptophyta</taxon>
        <taxon>Embryophyta</taxon>
        <taxon>Tracheophyta</taxon>
        <taxon>Spermatophyta</taxon>
        <taxon>Magnoliopsida</taxon>
        <taxon>eudicotyledons</taxon>
        <taxon>Gunneridae</taxon>
        <taxon>Pentapetalae</taxon>
        <taxon>rosids</taxon>
        <taxon>malvids</taxon>
        <taxon>Brassicales</taxon>
        <taxon>Brassicaceae</taxon>
        <taxon>Brassiceae</taxon>
        <taxon>Brassica</taxon>
    </lineage>
</organism>
<dbReference type="InterPro" id="IPR026960">
    <property type="entry name" value="RVT-Znf"/>
</dbReference>
<evidence type="ECO:0000259" key="1">
    <source>
        <dbReference type="Pfam" id="PF13966"/>
    </source>
</evidence>
<feature type="domain" description="Reverse transcriptase zinc-binding" evidence="1">
    <location>
        <begin position="17"/>
        <end position="84"/>
    </location>
</feature>